<accession>A0A1V9G7M3</accession>
<dbReference type="STRING" id="1703345.A3860_13940"/>
<dbReference type="InterPro" id="IPR011042">
    <property type="entry name" value="6-blade_b-propeller_TolB-like"/>
</dbReference>
<dbReference type="RefSeq" id="WP_081145519.1">
    <property type="nucleotide sequence ID" value="NZ_LVYD01000002.1"/>
</dbReference>
<dbReference type="EMBL" id="LVYD01000002">
    <property type="protein sequence ID" value="OQP66577.1"/>
    <property type="molecule type" value="Genomic_DNA"/>
</dbReference>
<reference evidence="2 3" key="1">
    <citation type="submission" date="2016-03" db="EMBL/GenBank/DDBJ databases">
        <title>Niastella vici sp. nov., isolated from farmland soil.</title>
        <authorList>
            <person name="Chen L."/>
            <person name="Wang D."/>
            <person name="Yang S."/>
            <person name="Wang G."/>
        </authorList>
    </citation>
    <scope>NUCLEOTIDE SEQUENCE [LARGE SCALE GENOMIC DNA]</scope>
    <source>
        <strain evidence="2 3">DJ57</strain>
    </source>
</reference>
<keyword evidence="1" id="KW-0732">Signal</keyword>
<sequence length="333" mass="35118">MYTNFFKATFALLTISFLLFACQKNKNETSVPRQLAQGLGVSFGSTTGPGGDLFVPDAQAGVIYRIDPKTGVRSAFASGLPKLIPEVGIGGVTDVIFIGGTAYALVTLVDDPTFPTGQVNGIYRIDGPNSFKVIADIGAFNIAHPPTGFEFDVATGVLYSIDFYRGGFLVTDGHLNRVLHITPDGEIKLVQQFDDIVPTGLAVKGNMVYVAQAGPAPHHPEDGKVVLLNDKFSSITEVASGAPLLVDVEFGRGQLLFALSQGVFGGGPNGSPALPNTGSLVLVNADRTFTMVADKLDIPTSLEIIGNSAYVVTLEGEVWAIDNIADSPFARPI</sequence>
<gene>
    <name evidence="2" type="ORF">A3860_13940</name>
</gene>
<comment type="caution">
    <text evidence="2">The sequence shown here is derived from an EMBL/GenBank/DDBJ whole genome shotgun (WGS) entry which is preliminary data.</text>
</comment>
<dbReference type="InterPro" id="IPR048031">
    <property type="entry name" value="ScyD/ScyE-like"/>
</dbReference>
<proteinExistence type="predicted"/>
<protein>
    <recommendedName>
        <fullName evidence="4">ScyD/ScyE family protein</fullName>
    </recommendedName>
</protein>
<name>A0A1V9G7M3_9BACT</name>
<feature type="signal peptide" evidence="1">
    <location>
        <begin position="1"/>
        <end position="21"/>
    </location>
</feature>
<evidence type="ECO:0000313" key="3">
    <source>
        <dbReference type="Proteomes" id="UP000192796"/>
    </source>
</evidence>
<dbReference type="SUPFAM" id="SSF63825">
    <property type="entry name" value="YWTD domain"/>
    <property type="match status" value="2"/>
</dbReference>
<keyword evidence="3" id="KW-1185">Reference proteome</keyword>
<dbReference type="Proteomes" id="UP000192796">
    <property type="component" value="Unassembled WGS sequence"/>
</dbReference>
<dbReference type="PROSITE" id="PS51257">
    <property type="entry name" value="PROKAR_LIPOPROTEIN"/>
    <property type="match status" value="1"/>
</dbReference>
<dbReference type="OrthoDB" id="657282at2"/>
<dbReference type="AlphaFoldDB" id="A0A1V9G7M3"/>
<dbReference type="Gene3D" id="2.120.10.30">
    <property type="entry name" value="TolB, C-terminal domain"/>
    <property type="match status" value="1"/>
</dbReference>
<evidence type="ECO:0000313" key="2">
    <source>
        <dbReference type="EMBL" id="OQP66577.1"/>
    </source>
</evidence>
<evidence type="ECO:0000256" key="1">
    <source>
        <dbReference type="SAM" id="SignalP"/>
    </source>
</evidence>
<evidence type="ECO:0008006" key="4">
    <source>
        <dbReference type="Google" id="ProtNLM"/>
    </source>
</evidence>
<feature type="chain" id="PRO_5012686771" description="ScyD/ScyE family protein" evidence="1">
    <location>
        <begin position="22"/>
        <end position="333"/>
    </location>
</feature>
<dbReference type="NCBIfam" id="NF033206">
    <property type="entry name" value="ScyE_fam"/>
    <property type="match status" value="1"/>
</dbReference>
<organism evidence="2 3">
    <name type="scientific">Niastella vici</name>
    <dbReference type="NCBI Taxonomy" id="1703345"/>
    <lineage>
        <taxon>Bacteria</taxon>
        <taxon>Pseudomonadati</taxon>
        <taxon>Bacteroidota</taxon>
        <taxon>Chitinophagia</taxon>
        <taxon>Chitinophagales</taxon>
        <taxon>Chitinophagaceae</taxon>
        <taxon>Niastella</taxon>
    </lineage>
</organism>